<accession>A0A2K9PPF5</accession>
<gene>
    <name evidence="1" type="ORF">C1H87_09535</name>
</gene>
<dbReference type="AlphaFoldDB" id="A0A2K9PPF5"/>
<keyword evidence="2" id="KW-1185">Reference proteome</keyword>
<evidence type="ECO:0000313" key="1">
    <source>
        <dbReference type="EMBL" id="AUP78929.1"/>
    </source>
</evidence>
<evidence type="ECO:0000313" key="2">
    <source>
        <dbReference type="Proteomes" id="UP000235826"/>
    </source>
</evidence>
<organism evidence="1 2">
    <name type="scientific">Flavivirga eckloniae</name>
    <dbReference type="NCBI Taxonomy" id="1803846"/>
    <lineage>
        <taxon>Bacteria</taxon>
        <taxon>Pseudomonadati</taxon>
        <taxon>Bacteroidota</taxon>
        <taxon>Flavobacteriia</taxon>
        <taxon>Flavobacteriales</taxon>
        <taxon>Flavobacteriaceae</taxon>
        <taxon>Flavivirga</taxon>
    </lineage>
</organism>
<protein>
    <submittedName>
        <fullName evidence="1">Uncharacterized protein</fullName>
    </submittedName>
</protein>
<sequence length="65" mass="7637">MWTIFNNGFLLRNNTIKRILRGHDQKIKGTLVLDGKELSYNAYLSRANHTHISTFGYFNTHRREG</sequence>
<dbReference type="KEGG" id="fek:C1H87_09535"/>
<reference evidence="1 2" key="1">
    <citation type="submission" date="2018-01" db="EMBL/GenBank/DDBJ databases">
        <title>Complete genome sequence of Flavivirga eckloniae ECD14 isolated from seaweed Ecklonia cava.</title>
        <authorList>
            <person name="Lee J.H."/>
            <person name="Baik K.S."/>
            <person name="Seong C.N."/>
        </authorList>
    </citation>
    <scope>NUCLEOTIDE SEQUENCE [LARGE SCALE GENOMIC DNA]</scope>
    <source>
        <strain evidence="1 2">ECD14</strain>
    </source>
</reference>
<dbReference type="Proteomes" id="UP000235826">
    <property type="component" value="Chromosome"/>
</dbReference>
<name>A0A2K9PPF5_9FLAO</name>
<dbReference type="EMBL" id="CP025791">
    <property type="protein sequence ID" value="AUP78929.1"/>
    <property type="molecule type" value="Genomic_DNA"/>
</dbReference>
<proteinExistence type="predicted"/>